<dbReference type="PANTHER" id="PTHR21301">
    <property type="entry name" value="REVERSE TRANSCRIPTASE"/>
    <property type="match status" value="1"/>
</dbReference>
<sequence length="318" mass="37519">MGTSMGTRFAPQYANLFMAKLEEDFLSTCNTKPLTYLRYIDDIFIIWTDSEQELIHYSHTHIHFLDRTIHIRKNTIHTTIYRKPKDKPSYIMYVSYHPDHTKHSTIYSQALRYNRFPEVTFYNLQYKQKPEINQVPLVVTYNPHLRTLRKIARDLQGTLHKDERLKSILPKSLITRSTLLHPTKYGTYPCGKKKKQCKTCPHILTSDKIPIPDTLEDYSIHGHYNCSSNVVYLIQCTKCITGGLYIGETGQSLRKRNTHRRFTITNKKLDTPIRNHFNGPHHSIKDLRILVLKCNFKTDNERKVWEYKLTETFNSLKN</sequence>
<protein>
    <recommendedName>
        <fullName evidence="1">Reverse transcriptase domain-containing protein</fullName>
    </recommendedName>
</protein>
<dbReference type="PANTHER" id="PTHR21301:SF10">
    <property type="entry name" value="REVERSE TRANSCRIPTASE DOMAIN-CONTAINING PROTEIN"/>
    <property type="match status" value="1"/>
</dbReference>
<evidence type="ECO:0000313" key="3">
    <source>
        <dbReference type="Proteomes" id="UP000694892"/>
    </source>
</evidence>
<gene>
    <name evidence="2" type="ORF">XELAEV_18033603mg</name>
</gene>
<evidence type="ECO:0000313" key="2">
    <source>
        <dbReference type="EMBL" id="OCT74617.1"/>
    </source>
</evidence>
<dbReference type="OMA" id="HYSHTHI"/>
<proteinExistence type="predicted"/>
<feature type="domain" description="Reverse transcriptase" evidence="1">
    <location>
        <begin position="1"/>
        <end position="95"/>
    </location>
</feature>
<dbReference type="InterPro" id="IPR000477">
    <property type="entry name" value="RT_dom"/>
</dbReference>
<evidence type="ECO:0000259" key="1">
    <source>
        <dbReference type="PROSITE" id="PS50878"/>
    </source>
</evidence>
<reference evidence="3" key="1">
    <citation type="journal article" date="2016" name="Nature">
        <title>Genome evolution in the allotetraploid frog Xenopus laevis.</title>
        <authorList>
            <person name="Session A.M."/>
            <person name="Uno Y."/>
            <person name="Kwon T."/>
            <person name="Chapman J.A."/>
            <person name="Toyoda A."/>
            <person name="Takahashi S."/>
            <person name="Fukui A."/>
            <person name="Hikosaka A."/>
            <person name="Suzuki A."/>
            <person name="Kondo M."/>
            <person name="van Heeringen S.J."/>
            <person name="Quigley I."/>
            <person name="Heinz S."/>
            <person name="Ogino H."/>
            <person name="Ochi H."/>
            <person name="Hellsten U."/>
            <person name="Lyons J.B."/>
            <person name="Simakov O."/>
            <person name="Putnam N."/>
            <person name="Stites J."/>
            <person name="Kuroki Y."/>
            <person name="Tanaka T."/>
            <person name="Michiue T."/>
            <person name="Watanabe M."/>
            <person name="Bogdanovic O."/>
            <person name="Lister R."/>
            <person name="Georgiou G."/>
            <person name="Paranjpe S.S."/>
            <person name="van Kruijsbergen I."/>
            <person name="Shu S."/>
            <person name="Carlson J."/>
            <person name="Kinoshita T."/>
            <person name="Ohta Y."/>
            <person name="Mawaribuchi S."/>
            <person name="Jenkins J."/>
            <person name="Grimwood J."/>
            <person name="Schmutz J."/>
            <person name="Mitros T."/>
            <person name="Mozaffari S.V."/>
            <person name="Suzuki Y."/>
            <person name="Haramoto Y."/>
            <person name="Yamamoto T.S."/>
            <person name="Takagi C."/>
            <person name="Heald R."/>
            <person name="Miller K."/>
            <person name="Haudenschild C."/>
            <person name="Kitzman J."/>
            <person name="Nakayama T."/>
            <person name="Izutsu Y."/>
            <person name="Robert J."/>
            <person name="Fortriede J."/>
            <person name="Burns K."/>
            <person name="Lotay V."/>
            <person name="Karimi K."/>
            <person name="Yasuoka Y."/>
            <person name="Dichmann D.S."/>
            <person name="Flajnik M.F."/>
            <person name="Houston D.W."/>
            <person name="Shendure J."/>
            <person name="DuPasquier L."/>
            <person name="Vize P.D."/>
            <person name="Zorn A.M."/>
            <person name="Ito M."/>
            <person name="Marcotte E.M."/>
            <person name="Wallingford J.B."/>
            <person name="Ito Y."/>
            <person name="Asashima M."/>
            <person name="Ueno N."/>
            <person name="Matsuda Y."/>
            <person name="Veenstra G.J."/>
            <person name="Fujiyama A."/>
            <person name="Harland R.M."/>
            <person name="Taira M."/>
            <person name="Rokhsar D.S."/>
        </authorList>
    </citation>
    <scope>NUCLEOTIDE SEQUENCE [LARGE SCALE GENOMIC DNA]</scope>
    <source>
        <strain evidence="3">J</strain>
    </source>
</reference>
<dbReference type="Proteomes" id="UP000694892">
    <property type="component" value="Chromosome 6S"/>
</dbReference>
<dbReference type="AlphaFoldDB" id="A0A974CJX4"/>
<accession>A0A974CJX4</accession>
<dbReference type="EMBL" id="CM004477">
    <property type="protein sequence ID" value="OCT74617.1"/>
    <property type="molecule type" value="Genomic_DNA"/>
</dbReference>
<name>A0A974CJX4_XENLA</name>
<organism evidence="2 3">
    <name type="scientific">Xenopus laevis</name>
    <name type="common">African clawed frog</name>
    <dbReference type="NCBI Taxonomy" id="8355"/>
    <lineage>
        <taxon>Eukaryota</taxon>
        <taxon>Metazoa</taxon>
        <taxon>Chordata</taxon>
        <taxon>Craniata</taxon>
        <taxon>Vertebrata</taxon>
        <taxon>Euteleostomi</taxon>
        <taxon>Amphibia</taxon>
        <taxon>Batrachia</taxon>
        <taxon>Anura</taxon>
        <taxon>Pipoidea</taxon>
        <taxon>Pipidae</taxon>
        <taxon>Xenopodinae</taxon>
        <taxon>Xenopus</taxon>
        <taxon>Xenopus</taxon>
    </lineage>
</organism>
<dbReference type="PROSITE" id="PS50878">
    <property type="entry name" value="RT_POL"/>
    <property type="match status" value="1"/>
</dbReference>